<organism evidence="2 3">
    <name type="scientific">Pseudomonas folii</name>
    <dbReference type="NCBI Taxonomy" id="2762593"/>
    <lineage>
        <taxon>Bacteria</taxon>
        <taxon>Pseudomonadati</taxon>
        <taxon>Pseudomonadota</taxon>
        <taxon>Gammaproteobacteria</taxon>
        <taxon>Pseudomonadales</taxon>
        <taxon>Pseudomonadaceae</taxon>
        <taxon>Pseudomonas</taxon>
    </lineage>
</organism>
<feature type="transmembrane region" description="Helical" evidence="1">
    <location>
        <begin position="28"/>
        <end position="50"/>
    </location>
</feature>
<evidence type="ECO:0000313" key="2">
    <source>
        <dbReference type="EMBL" id="MBC3949957.1"/>
    </source>
</evidence>
<keyword evidence="3" id="KW-1185">Reference proteome</keyword>
<keyword evidence="1" id="KW-0812">Transmembrane</keyword>
<gene>
    <name evidence="2" type="ORF">H8S59_09265</name>
</gene>
<name>A0ABR7AYH7_9PSED</name>
<reference evidence="2 3" key="1">
    <citation type="submission" date="2020-08" db="EMBL/GenBank/DDBJ databases">
        <title>Putative novel bacterial strains isolated from necrotic wheat leaf tissues caused by Xanthomonas translucens.</title>
        <authorList>
            <person name="Tambong J.T."/>
        </authorList>
    </citation>
    <scope>NUCLEOTIDE SEQUENCE [LARGE SCALE GENOMIC DNA]</scope>
    <source>
        <strain evidence="2 3">DOAB 1069</strain>
    </source>
</reference>
<dbReference type="RefSeq" id="WP_095092956.1">
    <property type="nucleotide sequence ID" value="NZ_JACONW010000031.1"/>
</dbReference>
<accession>A0ABR7AYH7</accession>
<comment type="caution">
    <text evidence="2">The sequence shown here is derived from an EMBL/GenBank/DDBJ whole genome shotgun (WGS) entry which is preliminary data.</text>
</comment>
<feature type="transmembrane region" description="Helical" evidence="1">
    <location>
        <begin position="5"/>
        <end position="22"/>
    </location>
</feature>
<dbReference type="Proteomes" id="UP000651852">
    <property type="component" value="Unassembled WGS sequence"/>
</dbReference>
<sequence>MIKYFLIMTAVAIPVAYFYNLLEKYFGDTWMTVGVFAVVLIFLRVGLYLYRRSKGIKDNYLDE</sequence>
<evidence type="ECO:0000256" key="1">
    <source>
        <dbReference type="SAM" id="Phobius"/>
    </source>
</evidence>
<dbReference type="EMBL" id="JACONW010000031">
    <property type="protein sequence ID" value="MBC3949957.1"/>
    <property type="molecule type" value="Genomic_DNA"/>
</dbReference>
<keyword evidence="1" id="KW-0472">Membrane</keyword>
<protein>
    <submittedName>
        <fullName evidence="2">Uncharacterized protein</fullName>
    </submittedName>
</protein>
<proteinExistence type="predicted"/>
<evidence type="ECO:0000313" key="3">
    <source>
        <dbReference type="Proteomes" id="UP000651852"/>
    </source>
</evidence>
<keyword evidence="1" id="KW-1133">Transmembrane helix</keyword>